<reference evidence="3 4" key="1">
    <citation type="submission" date="2016-11" db="EMBL/GenBank/DDBJ databases">
        <authorList>
            <person name="Jaros S."/>
            <person name="Januszkiewicz K."/>
            <person name="Wedrychowicz H."/>
        </authorList>
    </citation>
    <scope>NUCLEOTIDE SEQUENCE [LARGE SCALE GENOMIC DNA]</scope>
    <source>
        <strain evidence="3 4">DSM 19436</strain>
    </source>
</reference>
<evidence type="ECO:0000313" key="3">
    <source>
        <dbReference type="EMBL" id="SHG31105.1"/>
    </source>
</evidence>
<dbReference type="AlphaFoldDB" id="A0A1M5ISA9"/>
<proteinExistence type="predicted"/>
<feature type="compositionally biased region" description="Basic residues" evidence="1">
    <location>
        <begin position="79"/>
        <end position="88"/>
    </location>
</feature>
<dbReference type="EMBL" id="FQUP01000004">
    <property type="protein sequence ID" value="SHG31105.1"/>
    <property type="molecule type" value="Genomic_DNA"/>
</dbReference>
<accession>A0A1M5ISA9</accession>
<dbReference type="STRING" id="1122133.SAMN02745157_3983"/>
<gene>
    <name evidence="3" type="ORF">SAMN02745157_3983</name>
</gene>
<feature type="region of interest" description="Disordered" evidence="1">
    <location>
        <begin position="27"/>
        <end position="100"/>
    </location>
</feature>
<feature type="signal peptide" evidence="2">
    <location>
        <begin position="1"/>
        <end position="28"/>
    </location>
</feature>
<name>A0A1M5ISA9_9HYPH</name>
<evidence type="ECO:0000313" key="4">
    <source>
        <dbReference type="Proteomes" id="UP000184485"/>
    </source>
</evidence>
<organism evidence="3 4">
    <name type="scientific">Kaistia soli DSM 19436</name>
    <dbReference type="NCBI Taxonomy" id="1122133"/>
    <lineage>
        <taxon>Bacteria</taxon>
        <taxon>Pseudomonadati</taxon>
        <taxon>Pseudomonadota</taxon>
        <taxon>Alphaproteobacteria</taxon>
        <taxon>Hyphomicrobiales</taxon>
        <taxon>Kaistiaceae</taxon>
        <taxon>Kaistia</taxon>
    </lineage>
</organism>
<protein>
    <submittedName>
        <fullName evidence="3">Uncharacterized protein</fullName>
    </submittedName>
</protein>
<feature type="compositionally biased region" description="Basic residues" evidence="1">
    <location>
        <begin position="54"/>
        <end position="68"/>
    </location>
</feature>
<keyword evidence="4" id="KW-1185">Reference proteome</keyword>
<evidence type="ECO:0000256" key="1">
    <source>
        <dbReference type="SAM" id="MobiDB-lite"/>
    </source>
</evidence>
<feature type="chain" id="PRO_5013336480" evidence="2">
    <location>
        <begin position="29"/>
        <end position="100"/>
    </location>
</feature>
<sequence length="100" mass="10774">MTTPRPNWTAKFIIALATLTIAASPVLAQTPPGDASPPIDQRDTRPPNSQPHKPQPKKAYKQQRKKCRVPPPPGQKGCGKPHRAHPAPRPHDGPPPSPAP</sequence>
<dbReference type="Proteomes" id="UP000184485">
    <property type="component" value="Unassembled WGS sequence"/>
</dbReference>
<evidence type="ECO:0000256" key="2">
    <source>
        <dbReference type="SAM" id="SignalP"/>
    </source>
</evidence>
<keyword evidence="2" id="KW-0732">Signal</keyword>
<dbReference type="RefSeq" id="WP_073056344.1">
    <property type="nucleotide sequence ID" value="NZ_FQUP01000004.1"/>
</dbReference>